<protein>
    <submittedName>
        <fullName evidence="5">Aminomethyl-transferring glycine dehydrogenase subunit GcvPB</fullName>
        <ecNumber evidence="5">1.4.4.2</ecNumber>
    </submittedName>
</protein>
<evidence type="ECO:0000256" key="1">
    <source>
        <dbReference type="ARBA" id="ARBA00003788"/>
    </source>
</evidence>
<dbReference type="Gene3D" id="6.20.440.10">
    <property type="match status" value="1"/>
</dbReference>
<dbReference type="GO" id="GO:0016594">
    <property type="term" value="F:glycine binding"/>
    <property type="evidence" value="ECO:0007669"/>
    <property type="project" value="TreeGrafter"/>
</dbReference>
<dbReference type="GO" id="GO:0005960">
    <property type="term" value="C:glycine cleavage complex"/>
    <property type="evidence" value="ECO:0007669"/>
    <property type="project" value="TreeGrafter"/>
</dbReference>
<gene>
    <name evidence="5" type="ORF">DRJ04_09090</name>
</gene>
<comment type="function">
    <text evidence="1">The glycine cleavage system catalyzes the degradation of glycine. The P protein binds the alpha-amino group of glycine through its pyridoxal phosphate cofactor; CO(2) is released and the remaining methylamine moiety is then transferred to the lipoamide cofactor of the H protein.</text>
</comment>
<dbReference type="InterPro" id="IPR049315">
    <property type="entry name" value="GDC-P_N"/>
</dbReference>
<dbReference type="NCBIfam" id="NF003346">
    <property type="entry name" value="PRK04366.1"/>
    <property type="match status" value="1"/>
</dbReference>
<evidence type="ECO:0000313" key="5">
    <source>
        <dbReference type="EMBL" id="RLE10642.1"/>
    </source>
</evidence>
<dbReference type="EC" id="1.4.4.2" evidence="5"/>
<feature type="non-terminal residue" evidence="5">
    <location>
        <position position="387"/>
    </location>
</feature>
<dbReference type="FunFam" id="3.40.640.10:FF:000224">
    <property type="entry name" value="Probable glycine dehydrogenase (decarboxylating) subunit 2"/>
    <property type="match status" value="1"/>
</dbReference>
<name>A0A662D9Q5_UNCAE</name>
<sequence length="387" mass="43177">MRNNINSTQFKEEPLIFEKGKKGRRGVSLPPLDIPEDAQNRLGIPSKLLREPIDGFPEVSEVEVIRHYTRLSQRNFGIDSNMYPLGSCTMKYNSKVNERISAFSGFSFIHPLQPEEQVQGALRLMFELERFLADITGLHKVTLQPAAGAHGEYTGLRMIKEYFKTRNEVRMKILVPDTAHGTNPASASMCGFRVVEFKSGKDGTIKKDTIKSLMDESVAAIMLTNPNTLGLFETDIVEIAKIVHEKGGFVYCDGANLNALMGITKFGDLGVDVVHLNLHKTFSAPHGGGGPGSGPVAVCQRLADYLPIPVVERRGDFYYLNYNIPKTIGRVSSFYGNFLVCVKAYCYILTMGPDGLKRASINAVINANYLRKKLEKEYHLPYRKICM</sequence>
<keyword evidence="2" id="KW-0663">Pyridoxal phosphate</keyword>
<dbReference type="Gene3D" id="3.40.640.10">
    <property type="entry name" value="Type I PLP-dependent aspartate aminotransferase-like (Major domain)"/>
    <property type="match status" value="1"/>
</dbReference>
<dbReference type="Proteomes" id="UP000280417">
    <property type="component" value="Unassembled WGS sequence"/>
</dbReference>
<evidence type="ECO:0000256" key="2">
    <source>
        <dbReference type="ARBA" id="ARBA00022898"/>
    </source>
</evidence>
<dbReference type="AlphaFoldDB" id="A0A662D9Q5"/>
<dbReference type="InterPro" id="IPR020581">
    <property type="entry name" value="GDC_P"/>
</dbReference>
<dbReference type="PANTHER" id="PTHR11773:SF1">
    <property type="entry name" value="GLYCINE DEHYDROGENASE (DECARBOXYLATING), MITOCHONDRIAL"/>
    <property type="match status" value="1"/>
</dbReference>
<proteinExistence type="predicted"/>
<keyword evidence="3 5" id="KW-0560">Oxidoreductase</keyword>
<dbReference type="GO" id="GO:0005829">
    <property type="term" value="C:cytosol"/>
    <property type="evidence" value="ECO:0007669"/>
    <property type="project" value="TreeGrafter"/>
</dbReference>
<dbReference type="InterPro" id="IPR015424">
    <property type="entry name" value="PyrdxlP-dep_Trfase"/>
</dbReference>
<dbReference type="GO" id="GO:0019464">
    <property type="term" value="P:glycine decarboxylation via glycine cleavage system"/>
    <property type="evidence" value="ECO:0007669"/>
    <property type="project" value="TreeGrafter"/>
</dbReference>
<comment type="caution">
    <text evidence="5">The sequence shown here is derived from an EMBL/GenBank/DDBJ whole genome shotgun (WGS) entry which is preliminary data.</text>
</comment>
<dbReference type="Pfam" id="PF02347">
    <property type="entry name" value="GDC-P"/>
    <property type="match status" value="1"/>
</dbReference>
<evidence type="ECO:0000313" key="6">
    <source>
        <dbReference type="Proteomes" id="UP000280417"/>
    </source>
</evidence>
<evidence type="ECO:0000256" key="3">
    <source>
        <dbReference type="ARBA" id="ARBA00023002"/>
    </source>
</evidence>
<feature type="domain" description="Glycine cleavage system P-protein N-terminal" evidence="4">
    <location>
        <begin position="56"/>
        <end position="307"/>
    </location>
</feature>
<dbReference type="EMBL" id="QMQA01000314">
    <property type="protein sequence ID" value="RLE10642.1"/>
    <property type="molecule type" value="Genomic_DNA"/>
</dbReference>
<dbReference type="SUPFAM" id="SSF53383">
    <property type="entry name" value="PLP-dependent transferases"/>
    <property type="match status" value="1"/>
</dbReference>
<reference evidence="5 6" key="1">
    <citation type="submission" date="2018-06" db="EMBL/GenBank/DDBJ databases">
        <title>Extensive metabolic versatility and redundancy in microbially diverse, dynamic hydrothermal sediments.</title>
        <authorList>
            <person name="Dombrowski N."/>
            <person name="Teske A."/>
            <person name="Baker B.J."/>
        </authorList>
    </citation>
    <scope>NUCLEOTIDE SEQUENCE [LARGE SCALE GENOMIC DNA]</scope>
    <source>
        <strain evidence="5">B3_G15</strain>
    </source>
</reference>
<dbReference type="GO" id="GO:0030170">
    <property type="term" value="F:pyridoxal phosphate binding"/>
    <property type="evidence" value="ECO:0007669"/>
    <property type="project" value="TreeGrafter"/>
</dbReference>
<evidence type="ECO:0000259" key="4">
    <source>
        <dbReference type="Pfam" id="PF02347"/>
    </source>
</evidence>
<dbReference type="InterPro" id="IPR015421">
    <property type="entry name" value="PyrdxlP-dep_Trfase_major"/>
</dbReference>
<organism evidence="5 6">
    <name type="scientific">Aerophobetes bacterium</name>
    <dbReference type="NCBI Taxonomy" id="2030807"/>
    <lineage>
        <taxon>Bacteria</taxon>
        <taxon>Candidatus Aerophobota</taxon>
    </lineage>
</organism>
<dbReference type="GO" id="GO:0004375">
    <property type="term" value="F:glycine dehydrogenase (decarboxylating) activity"/>
    <property type="evidence" value="ECO:0007669"/>
    <property type="project" value="UniProtKB-EC"/>
</dbReference>
<dbReference type="PANTHER" id="PTHR11773">
    <property type="entry name" value="GLYCINE DEHYDROGENASE, DECARBOXYLATING"/>
    <property type="match status" value="1"/>
</dbReference>
<accession>A0A662D9Q5</accession>